<name>A0ABQ9XQT7_9EUKA</name>
<accession>A0ABQ9XQT7</accession>
<protein>
    <submittedName>
        <fullName evidence="2">Uncharacterized protein</fullName>
    </submittedName>
</protein>
<feature type="region of interest" description="Disordered" evidence="1">
    <location>
        <begin position="1"/>
        <end position="72"/>
    </location>
</feature>
<sequence length="121" mass="12999">MAVAGSVGKASRKEELEREPANADGPPLVRLAIRSRVSHKSHSHRVAEGNESKKLENGDHISPPVSTATDEARTGLLLANLRGRSTSEPDGVQKDQQNTDTAHFAACHVVSTVTAIRTRRT</sequence>
<reference evidence="2 3" key="1">
    <citation type="journal article" date="2022" name="bioRxiv">
        <title>Genomics of Preaxostyla Flagellates Illuminates Evolutionary Transitions and the Path Towards Mitochondrial Loss.</title>
        <authorList>
            <person name="Novak L.V.F."/>
            <person name="Treitli S.C."/>
            <person name="Pyrih J."/>
            <person name="Halakuc P."/>
            <person name="Pipaliya S.V."/>
            <person name="Vacek V."/>
            <person name="Brzon O."/>
            <person name="Soukal P."/>
            <person name="Eme L."/>
            <person name="Dacks J.B."/>
            <person name="Karnkowska A."/>
            <person name="Elias M."/>
            <person name="Hampl V."/>
        </authorList>
    </citation>
    <scope>NUCLEOTIDE SEQUENCE [LARGE SCALE GENOMIC DNA]</scope>
    <source>
        <strain evidence="2">NAU3</strain>
        <tissue evidence="2">Gut</tissue>
    </source>
</reference>
<gene>
    <name evidence="2" type="ORF">BLNAU_12026</name>
</gene>
<feature type="compositionally biased region" description="Basic and acidic residues" evidence="1">
    <location>
        <begin position="11"/>
        <end position="21"/>
    </location>
</feature>
<proteinExistence type="predicted"/>
<keyword evidence="3" id="KW-1185">Reference proteome</keyword>
<feature type="compositionally biased region" description="Basic and acidic residues" evidence="1">
    <location>
        <begin position="45"/>
        <end position="59"/>
    </location>
</feature>
<evidence type="ECO:0000313" key="3">
    <source>
        <dbReference type="Proteomes" id="UP001281761"/>
    </source>
</evidence>
<organism evidence="2 3">
    <name type="scientific">Blattamonas nauphoetae</name>
    <dbReference type="NCBI Taxonomy" id="2049346"/>
    <lineage>
        <taxon>Eukaryota</taxon>
        <taxon>Metamonada</taxon>
        <taxon>Preaxostyla</taxon>
        <taxon>Oxymonadida</taxon>
        <taxon>Blattamonas</taxon>
    </lineage>
</organism>
<evidence type="ECO:0000313" key="2">
    <source>
        <dbReference type="EMBL" id="KAK2953037.1"/>
    </source>
</evidence>
<evidence type="ECO:0000256" key="1">
    <source>
        <dbReference type="SAM" id="MobiDB-lite"/>
    </source>
</evidence>
<dbReference type="Proteomes" id="UP001281761">
    <property type="component" value="Unassembled WGS sequence"/>
</dbReference>
<comment type="caution">
    <text evidence="2">The sequence shown here is derived from an EMBL/GenBank/DDBJ whole genome shotgun (WGS) entry which is preliminary data.</text>
</comment>
<dbReference type="EMBL" id="JARBJD010000096">
    <property type="protein sequence ID" value="KAK2953037.1"/>
    <property type="molecule type" value="Genomic_DNA"/>
</dbReference>